<dbReference type="Pfam" id="PF00082">
    <property type="entry name" value="Peptidase_S8"/>
    <property type="match status" value="1"/>
</dbReference>
<feature type="active site" description="Charge relay system" evidence="11">
    <location>
        <position position="399"/>
    </location>
</feature>
<dbReference type="GO" id="GO:0004252">
    <property type="term" value="F:serine-type endopeptidase activity"/>
    <property type="evidence" value="ECO:0007669"/>
    <property type="project" value="UniProtKB-UniRule"/>
</dbReference>
<dbReference type="GO" id="GO:0046872">
    <property type="term" value="F:metal ion binding"/>
    <property type="evidence" value="ECO:0007669"/>
    <property type="project" value="UniProtKB-UniRule"/>
</dbReference>
<dbReference type="PROSITE" id="PS51695">
    <property type="entry name" value="SEDOLISIN"/>
    <property type="match status" value="1"/>
</dbReference>
<dbReference type="OrthoDB" id="409122at2759"/>
<feature type="region of interest" description="Disordered" evidence="12">
    <location>
        <begin position="188"/>
        <end position="226"/>
    </location>
</feature>
<dbReference type="GO" id="GO:0008240">
    <property type="term" value="F:tripeptidyl-peptidase activity"/>
    <property type="evidence" value="ECO:0007669"/>
    <property type="project" value="UniProtKB-EC"/>
</dbReference>
<comment type="catalytic activity">
    <reaction evidence="1">
        <text>Release of an N-terminal tripeptide from a polypeptide.</text>
        <dbReference type="EC" id="3.4.14.10"/>
    </reaction>
</comment>
<evidence type="ECO:0000256" key="5">
    <source>
        <dbReference type="ARBA" id="ARBA00022670"/>
    </source>
</evidence>
<feature type="binding site" evidence="11">
    <location>
        <position position="740"/>
    </location>
    <ligand>
        <name>Ca(2+)</name>
        <dbReference type="ChEBI" id="CHEBI:29108"/>
    </ligand>
</feature>
<evidence type="ECO:0000313" key="15">
    <source>
        <dbReference type="EMBL" id="PMD32432.1"/>
    </source>
</evidence>
<dbReference type="CDD" id="cd04056">
    <property type="entry name" value="Peptidases_S53"/>
    <property type="match status" value="1"/>
</dbReference>
<keyword evidence="8 11" id="KW-0720">Serine protease</keyword>
<dbReference type="Gene3D" id="3.40.50.200">
    <property type="entry name" value="Peptidase S8/S53 domain"/>
    <property type="match status" value="1"/>
</dbReference>
<dbReference type="InterPro" id="IPR015366">
    <property type="entry name" value="S53_propep"/>
</dbReference>
<dbReference type="PANTHER" id="PTHR14218:SF19">
    <property type="entry name" value="SERINE PROTEASE AORO, PUTATIVE (AFU_ORTHOLOGUE AFUA_6G10250)-RELATED"/>
    <property type="match status" value="1"/>
</dbReference>
<keyword evidence="5 11" id="KW-0645">Protease</keyword>
<evidence type="ECO:0000256" key="9">
    <source>
        <dbReference type="ARBA" id="ARBA00022837"/>
    </source>
</evidence>
<organism evidence="15 16">
    <name type="scientific">Hyaloscypha variabilis (strain UAMH 11265 / GT02V1 / F)</name>
    <name type="common">Meliniomyces variabilis</name>
    <dbReference type="NCBI Taxonomy" id="1149755"/>
    <lineage>
        <taxon>Eukaryota</taxon>
        <taxon>Fungi</taxon>
        <taxon>Dikarya</taxon>
        <taxon>Ascomycota</taxon>
        <taxon>Pezizomycotina</taxon>
        <taxon>Leotiomycetes</taxon>
        <taxon>Helotiales</taxon>
        <taxon>Hyaloscyphaceae</taxon>
        <taxon>Hyaloscypha</taxon>
        <taxon>Hyaloscypha variabilis</taxon>
    </lineage>
</organism>
<gene>
    <name evidence="15" type="ORF">L207DRAFT_471108</name>
</gene>
<feature type="chain" id="PRO_5014329619" description="tripeptidyl-peptidase II" evidence="13">
    <location>
        <begin position="18"/>
        <end position="780"/>
    </location>
</feature>
<dbReference type="EMBL" id="KZ613959">
    <property type="protein sequence ID" value="PMD32432.1"/>
    <property type="molecule type" value="Genomic_DNA"/>
</dbReference>
<dbReference type="InterPro" id="IPR000209">
    <property type="entry name" value="Peptidase_S8/S53_dom"/>
</dbReference>
<keyword evidence="7 11" id="KW-0378">Hydrolase</keyword>
<feature type="binding site" evidence="11">
    <location>
        <position position="758"/>
    </location>
    <ligand>
        <name>Ca(2+)</name>
        <dbReference type="ChEBI" id="CHEBI:29108"/>
    </ligand>
</feature>
<dbReference type="InterPro" id="IPR050819">
    <property type="entry name" value="Tripeptidyl-peptidase_I"/>
</dbReference>
<evidence type="ECO:0000256" key="7">
    <source>
        <dbReference type="ARBA" id="ARBA00022801"/>
    </source>
</evidence>
<accession>A0A2J6R1N6</accession>
<evidence type="ECO:0000256" key="11">
    <source>
        <dbReference type="PROSITE-ProRule" id="PRU01032"/>
    </source>
</evidence>
<dbReference type="InterPro" id="IPR036852">
    <property type="entry name" value="Peptidase_S8/S53_dom_sf"/>
</dbReference>
<comment type="subcellular location">
    <subcellularLocation>
        <location evidence="3">Secreted</location>
        <location evidence="3">Extracellular space</location>
    </subcellularLocation>
</comment>
<evidence type="ECO:0000256" key="6">
    <source>
        <dbReference type="ARBA" id="ARBA00022723"/>
    </source>
</evidence>
<dbReference type="STRING" id="1149755.A0A2J6R1N6"/>
<dbReference type="AlphaFoldDB" id="A0A2J6R1N6"/>
<evidence type="ECO:0000259" key="14">
    <source>
        <dbReference type="PROSITE" id="PS51695"/>
    </source>
</evidence>
<evidence type="ECO:0000256" key="4">
    <source>
        <dbReference type="ARBA" id="ARBA00012462"/>
    </source>
</evidence>
<dbReference type="InterPro" id="IPR030400">
    <property type="entry name" value="Sedolisin_dom"/>
</dbReference>
<reference evidence="15 16" key="1">
    <citation type="submission" date="2016-04" db="EMBL/GenBank/DDBJ databases">
        <title>A degradative enzymes factory behind the ericoid mycorrhizal symbiosis.</title>
        <authorList>
            <consortium name="DOE Joint Genome Institute"/>
            <person name="Martino E."/>
            <person name="Morin E."/>
            <person name="Grelet G."/>
            <person name="Kuo A."/>
            <person name="Kohler A."/>
            <person name="Daghino S."/>
            <person name="Barry K."/>
            <person name="Choi C."/>
            <person name="Cichocki N."/>
            <person name="Clum A."/>
            <person name="Copeland A."/>
            <person name="Hainaut M."/>
            <person name="Haridas S."/>
            <person name="Labutti K."/>
            <person name="Lindquist E."/>
            <person name="Lipzen A."/>
            <person name="Khouja H.-R."/>
            <person name="Murat C."/>
            <person name="Ohm R."/>
            <person name="Olson A."/>
            <person name="Spatafora J."/>
            <person name="Veneault-Fourrey C."/>
            <person name="Henrissat B."/>
            <person name="Grigoriev I."/>
            <person name="Martin F."/>
            <person name="Perotto S."/>
        </authorList>
    </citation>
    <scope>NUCLEOTIDE SEQUENCE [LARGE SCALE GENOMIC DNA]</scope>
    <source>
        <strain evidence="15 16">F</strain>
    </source>
</reference>
<dbReference type="CDD" id="cd11377">
    <property type="entry name" value="Pro-peptidase_S53"/>
    <property type="match status" value="1"/>
</dbReference>
<evidence type="ECO:0000256" key="3">
    <source>
        <dbReference type="ARBA" id="ARBA00004239"/>
    </source>
</evidence>
<proteinExistence type="predicted"/>
<evidence type="ECO:0000256" key="8">
    <source>
        <dbReference type="ARBA" id="ARBA00022825"/>
    </source>
</evidence>
<comment type="cofactor">
    <cofactor evidence="11">
        <name>Ca(2+)</name>
        <dbReference type="ChEBI" id="CHEBI:29108"/>
    </cofactor>
    <text evidence="11">Binds 1 Ca(2+) ion per subunit.</text>
</comment>
<sequence>MLVKLSVVVAIAALVNAAPKPVPHVLHEKRDFPSRDWIKGARIEKDAIIPMRIGLTQTNLENGYDLLMDVSHPGSKNYGKHWTAQQVHDMFAPEEETVANVMNWLTDFGIHDGRIVHSENKGWIAVDVTVEEAEALLLTEFHEHEHAYSSNIRVGCDKYHIPEHIAPHIDFITPGIKLSPVVKRTVKQATKKREENKKAKRASGAKKGTSAVRGDAVKAAPPAVTSPPSCGSNNCDRAFDQQYTASLSNLQSFCGSWTAKPSDIFAATDTASWAANCIETSTAAAQETAIASKISSACSCFVPTTTTTSAVAGPTGCAEYVSVGCWRELYSIPTGTLKSPGLGLGIYEQGSYIVLEDIDLYWATYAPEVPQGTFPINGSIDGGVYAYPIGSTAFNDIGEASLDLEITQSLIYPQNVTLYQVDDPYWAEEDLETTNLWNDFLDALDGSLCTYTAYGETGNSPTIDPIYPDTTHPDGYLGKLECGIYKPTPVISMSYGQGEIDLPANYTKRTCNEFMKLGLQGVSIVASSGDFGVASPPGDIGTDGLTGCLGPDAKIFDPQFPSTCPYVTSVGGTQIQGTQILADGTEPGPYGTVYEPETVMMDNLGGANANFSSSGGFSNYFPRPTYQDGHVEDFFHQASTQADYPYYTELEVDFNTTTGVYSRNGRAYPDVAANGAWMPLFIDGVNSAANGGAYFGTSLAAPIFASVLALINEELAVHGKPTVGFVNPVLYSNDGVLNDITLGHNLGCGTEGWNAIPGWDPATGLGTPNYPKMLELFLSL</sequence>
<keyword evidence="13" id="KW-0732">Signal</keyword>
<feature type="active site" description="Charge relay system" evidence="11">
    <location>
        <position position="698"/>
    </location>
</feature>
<evidence type="ECO:0000256" key="13">
    <source>
        <dbReference type="SAM" id="SignalP"/>
    </source>
</evidence>
<dbReference type="SMART" id="SM00944">
    <property type="entry name" value="Pro-kuma_activ"/>
    <property type="match status" value="1"/>
</dbReference>
<keyword evidence="16" id="KW-1185">Reference proteome</keyword>
<dbReference type="EC" id="3.4.14.10" evidence="4"/>
<feature type="domain" description="Peptidase S53" evidence="14">
    <location>
        <begin position="320"/>
        <end position="780"/>
    </location>
</feature>
<feature type="binding site" evidence="11">
    <location>
        <position position="760"/>
    </location>
    <ligand>
        <name>Ca(2+)</name>
        <dbReference type="ChEBI" id="CHEBI:29108"/>
    </ligand>
</feature>
<feature type="signal peptide" evidence="13">
    <location>
        <begin position="1"/>
        <end position="17"/>
    </location>
</feature>
<keyword evidence="10" id="KW-0865">Zymogen</keyword>
<evidence type="ECO:0000256" key="12">
    <source>
        <dbReference type="SAM" id="MobiDB-lite"/>
    </source>
</evidence>
<protein>
    <recommendedName>
        <fullName evidence="4">tripeptidyl-peptidase II</fullName>
        <ecNumber evidence="4">3.4.14.10</ecNumber>
    </recommendedName>
</protein>
<feature type="active site" description="Charge relay system" evidence="11">
    <location>
        <position position="403"/>
    </location>
</feature>
<name>A0A2J6R1N6_HYAVF</name>
<dbReference type="GO" id="GO:0006508">
    <property type="term" value="P:proteolysis"/>
    <property type="evidence" value="ECO:0007669"/>
    <property type="project" value="UniProtKB-KW"/>
</dbReference>
<dbReference type="Proteomes" id="UP000235786">
    <property type="component" value="Unassembled WGS sequence"/>
</dbReference>
<dbReference type="SUPFAM" id="SSF54897">
    <property type="entry name" value="Protease propeptides/inhibitors"/>
    <property type="match status" value="1"/>
</dbReference>
<comment type="function">
    <text evidence="2">Secreted tripeptidyl-peptidase which degrades proteins at acidic pHs and is involved in virulence.</text>
</comment>
<evidence type="ECO:0000256" key="2">
    <source>
        <dbReference type="ARBA" id="ARBA00002451"/>
    </source>
</evidence>
<dbReference type="GO" id="GO:0005576">
    <property type="term" value="C:extracellular region"/>
    <property type="evidence" value="ECO:0007669"/>
    <property type="project" value="UniProtKB-SubCell"/>
</dbReference>
<evidence type="ECO:0000256" key="1">
    <source>
        <dbReference type="ARBA" id="ARBA00001910"/>
    </source>
</evidence>
<feature type="binding site" evidence="11">
    <location>
        <position position="739"/>
    </location>
    <ligand>
        <name>Ca(2+)</name>
        <dbReference type="ChEBI" id="CHEBI:29108"/>
    </ligand>
</feature>
<keyword evidence="9 11" id="KW-0106">Calcium</keyword>
<evidence type="ECO:0000313" key="16">
    <source>
        <dbReference type="Proteomes" id="UP000235786"/>
    </source>
</evidence>
<dbReference type="Pfam" id="PF09286">
    <property type="entry name" value="Pro-kuma_activ"/>
    <property type="match status" value="1"/>
</dbReference>
<dbReference type="SUPFAM" id="SSF52743">
    <property type="entry name" value="Subtilisin-like"/>
    <property type="match status" value="1"/>
</dbReference>
<keyword evidence="6 11" id="KW-0479">Metal-binding</keyword>
<evidence type="ECO:0000256" key="10">
    <source>
        <dbReference type="ARBA" id="ARBA00023145"/>
    </source>
</evidence>
<dbReference type="PANTHER" id="PTHR14218">
    <property type="entry name" value="PROTEASE S8 TRIPEPTIDYL PEPTIDASE I CLN2"/>
    <property type="match status" value="1"/>
</dbReference>